<dbReference type="RefSeq" id="WP_034947110.1">
    <property type="nucleotide sequence ID" value="NZ_JDST02000028.1"/>
</dbReference>
<evidence type="ECO:0000313" key="3">
    <source>
        <dbReference type="Proteomes" id="UP000021315"/>
    </source>
</evidence>
<evidence type="ECO:0000313" key="4">
    <source>
        <dbReference type="Proteomes" id="UP000509684"/>
    </source>
</evidence>
<dbReference type="KEGG" id="acog:HWD57_17255"/>
<reference evidence="2" key="3">
    <citation type="submission" date="2020-06" db="EMBL/GenBank/DDBJ databases">
        <authorList>
            <person name="Arumugam K."/>
            <person name="Besarab I."/>
            <person name="Haryono M."/>
            <person name="Bagci C."/>
            <person name="Beier S."/>
            <person name="Buchfink B."/>
            <person name="Gorska A."/>
            <person name="Qiu G."/>
            <person name="Huson D.H."/>
            <person name="Williams R.B."/>
        </authorList>
    </citation>
    <scope>NUCLEOTIDE SEQUENCE</scope>
    <source>
        <strain evidence="2">SSA1</strain>
    </source>
</reference>
<dbReference type="STRING" id="1453999.AW06_001470"/>
<reference evidence="1 3" key="1">
    <citation type="submission" date="2014-02" db="EMBL/GenBank/DDBJ databases">
        <title>Expanding our view of genomic diversity in Candidatus Accumulibacter clades.</title>
        <authorList>
            <person name="Skennerton C.T."/>
            <person name="Barr J.J."/>
            <person name="Slater F.R."/>
            <person name="Bond P.L."/>
            <person name="Tyson G.W."/>
        </authorList>
    </citation>
    <scope>NUCLEOTIDE SEQUENCE [LARGE SCALE GENOMIC DNA]</scope>
    <source>
        <strain evidence="3">SK-02</strain>
    </source>
</reference>
<accession>A0A080MAD0</accession>
<name>A0A080MAD0_9PROT</name>
<evidence type="ECO:0000313" key="1">
    <source>
        <dbReference type="EMBL" id="KFB77410.1"/>
    </source>
</evidence>
<accession>A0A7D5NCL1</accession>
<dbReference type="EMBL" id="CP058708">
    <property type="protein sequence ID" value="QLH51354.1"/>
    <property type="molecule type" value="Genomic_DNA"/>
</dbReference>
<sequence length="83" mass="9418">MIRHLVKPFARMAAKRMPQAGSAHRPMLEAPIRGKQYLRVDGVDPHHLCVRCEKDSRLLDWLVPYADTHAEPASQRGACPCCR</sequence>
<dbReference type="Proteomes" id="UP000021315">
    <property type="component" value="Unassembled WGS sequence"/>
</dbReference>
<dbReference type="AlphaFoldDB" id="A0A080MAD0"/>
<protein>
    <submittedName>
        <fullName evidence="1">Uncharacterized protein</fullName>
    </submittedName>
</protein>
<gene>
    <name evidence="1" type="ORF">AW06_001470</name>
    <name evidence="2" type="ORF">HWD57_17255</name>
</gene>
<dbReference type="EMBL" id="JDST02000028">
    <property type="protein sequence ID" value="KFB77410.1"/>
    <property type="molecule type" value="Genomic_DNA"/>
</dbReference>
<proteinExistence type="predicted"/>
<keyword evidence="3" id="KW-1185">Reference proteome</keyword>
<reference evidence="2 4" key="2">
    <citation type="journal article" date="2019" name="Microbiome">
        <title>Annotated bacterial chromosomes from frame-shift-corrected long-read metagenomic data.</title>
        <authorList>
            <person name="Arumugam K."/>
            <person name="Bagci C."/>
            <person name="Bessarab I."/>
            <person name="Beier S."/>
            <person name="Buchfink B."/>
            <person name="Gorska A."/>
            <person name="Qiu G."/>
            <person name="Huson D.H."/>
            <person name="Williams R.B.H."/>
        </authorList>
    </citation>
    <scope>NUCLEOTIDE SEQUENCE [LARGE SCALE GENOMIC DNA]</scope>
    <source>
        <strain evidence="2">SSA1</strain>
    </source>
</reference>
<dbReference type="Proteomes" id="UP000509684">
    <property type="component" value="Chromosome"/>
</dbReference>
<organism evidence="1 3">
    <name type="scientific">Candidatus Accumulibacter cognatus</name>
    <dbReference type="NCBI Taxonomy" id="2954383"/>
    <lineage>
        <taxon>Bacteria</taxon>
        <taxon>Pseudomonadati</taxon>
        <taxon>Pseudomonadota</taxon>
        <taxon>Betaproteobacteria</taxon>
        <taxon>Candidatus Accumulibacter</taxon>
    </lineage>
</organism>
<evidence type="ECO:0000313" key="2">
    <source>
        <dbReference type="EMBL" id="QLH51354.1"/>
    </source>
</evidence>